<feature type="compositionally biased region" description="Basic and acidic residues" evidence="6">
    <location>
        <begin position="23"/>
        <end position="40"/>
    </location>
</feature>
<dbReference type="PANTHER" id="PTHR12837:SF0">
    <property type="entry name" value="POLY(ADP-RIBOSE) GLYCOHYDROLASE"/>
    <property type="match status" value="1"/>
</dbReference>
<dbReference type="GO" id="GO:1990966">
    <property type="term" value="P:ATP generation from poly-ADP-D-ribose"/>
    <property type="evidence" value="ECO:0007669"/>
    <property type="project" value="TreeGrafter"/>
</dbReference>
<feature type="active site" evidence="4">
    <location>
        <position position="484"/>
    </location>
</feature>
<feature type="region of interest" description="Disordered" evidence="6">
    <location>
        <begin position="284"/>
        <end position="321"/>
    </location>
</feature>
<dbReference type="STRING" id="5762.D2V0M3"/>
<dbReference type="InterPro" id="IPR046372">
    <property type="entry name" value="PARG_cat_C"/>
</dbReference>
<organism evidence="10">
    <name type="scientific">Naegleria gruberi</name>
    <name type="common">Amoeba</name>
    <dbReference type="NCBI Taxonomy" id="5762"/>
    <lineage>
        <taxon>Eukaryota</taxon>
        <taxon>Discoba</taxon>
        <taxon>Heterolobosea</taxon>
        <taxon>Tetramitia</taxon>
        <taxon>Eutetramitia</taxon>
        <taxon>Vahlkampfiidae</taxon>
        <taxon>Naegleria</taxon>
    </lineage>
</organism>
<feature type="compositionally biased region" description="Polar residues" evidence="6">
    <location>
        <begin position="290"/>
        <end position="321"/>
    </location>
</feature>
<dbReference type="KEGG" id="ngr:NAEGRDRAFT_62344"/>
<dbReference type="GO" id="GO:0006282">
    <property type="term" value="P:regulation of DNA repair"/>
    <property type="evidence" value="ECO:0007669"/>
    <property type="project" value="InterPro"/>
</dbReference>
<dbReference type="EC" id="3.2.1.143" evidence="2"/>
<dbReference type="GO" id="GO:0009225">
    <property type="term" value="P:nucleotide-sugar metabolic process"/>
    <property type="evidence" value="ECO:0007669"/>
    <property type="project" value="TreeGrafter"/>
</dbReference>
<evidence type="ECO:0000256" key="3">
    <source>
        <dbReference type="ARBA" id="ARBA00022801"/>
    </source>
</evidence>
<name>D2V0M3_NAEGR</name>
<dbReference type="PANTHER" id="PTHR12837">
    <property type="entry name" value="POLY ADP-RIBOSE GLYCOHYDROLASE"/>
    <property type="match status" value="1"/>
</dbReference>
<dbReference type="InParanoid" id="D2V0M3"/>
<feature type="compositionally biased region" description="Polar residues" evidence="6">
    <location>
        <begin position="52"/>
        <end position="88"/>
    </location>
</feature>
<protein>
    <recommendedName>
        <fullName evidence="2">poly(ADP-ribose) glycohydrolase</fullName>
        <ecNumber evidence="2">3.2.1.143</ecNumber>
    </recommendedName>
</protein>
<feature type="binding site" evidence="5">
    <location>
        <position position="487"/>
    </location>
    <ligand>
        <name>substrate</name>
    </ligand>
</feature>
<feature type="binding site" evidence="5">
    <location>
        <position position="542"/>
    </location>
    <ligand>
        <name>substrate</name>
    </ligand>
</feature>
<feature type="active site" evidence="4">
    <location>
        <position position="502"/>
    </location>
</feature>
<dbReference type="GO" id="GO:0005634">
    <property type="term" value="C:nucleus"/>
    <property type="evidence" value="ECO:0007669"/>
    <property type="project" value="TreeGrafter"/>
</dbReference>
<dbReference type="OMA" id="CCHVDFA"/>
<feature type="domain" description="PARG catalytic Macro" evidence="7">
    <location>
        <begin position="453"/>
        <end position="614"/>
    </location>
</feature>
<dbReference type="EMBL" id="GG738847">
    <property type="protein sequence ID" value="EFC49748.1"/>
    <property type="molecule type" value="Genomic_DNA"/>
</dbReference>
<dbReference type="InterPro" id="IPR048362">
    <property type="entry name" value="PARG_helical"/>
</dbReference>
<dbReference type="eggNOG" id="KOG2064">
    <property type="taxonomic scope" value="Eukaryota"/>
</dbReference>
<feature type="compositionally biased region" description="Polar residues" evidence="6">
    <location>
        <begin position="1"/>
        <end position="15"/>
    </location>
</feature>
<dbReference type="AlphaFoldDB" id="D2V0M3"/>
<evidence type="ECO:0000313" key="9">
    <source>
        <dbReference type="EMBL" id="EFC49748.1"/>
    </source>
</evidence>
<evidence type="ECO:0000256" key="6">
    <source>
        <dbReference type="SAM" id="MobiDB-lite"/>
    </source>
</evidence>
<evidence type="ECO:0000259" key="8">
    <source>
        <dbReference type="Pfam" id="PF20811"/>
    </source>
</evidence>
<dbReference type="GO" id="GO:0005737">
    <property type="term" value="C:cytoplasm"/>
    <property type="evidence" value="ECO:0007669"/>
    <property type="project" value="TreeGrafter"/>
</dbReference>
<dbReference type="GO" id="GO:0004649">
    <property type="term" value="F:poly(ADP-ribose) glycohydrolase activity"/>
    <property type="evidence" value="ECO:0007669"/>
    <property type="project" value="UniProtKB-EC"/>
</dbReference>
<dbReference type="Pfam" id="PF20811">
    <property type="entry name" value="PARG_cat_N"/>
    <property type="match status" value="1"/>
</dbReference>
<dbReference type="InterPro" id="IPR007724">
    <property type="entry name" value="Poly_GlycHdrlase"/>
</dbReference>
<gene>
    <name evidence="9" type="ORF">NAEGRDRAFT_62344</name>
</gene>
<keyword evidence="3" id="KW-0378">Hydrolase</keyword>
<feature type="domain" description="PARG helical" evidence="8">
    <location>
        <begin position="180"/>
        <end position="274"/>
    </location>
</feature>
<feature type="active site" evidence="4">
    <location>
        <position position="503"/>
    </location>
</feature>
<dbReference type="OrthoDB" id="1937899at2759"/>
<dbReference type="VEuPathDB" id="AmoebaDB:NAEGRDRAFT_62344"/>
<evidence type="ECO:0000313" key="10">
    <source>
        <dbReference type="Proteomes" id="UP000006671"/>
    </source>
</evidence>
<evidence type="ECO:0000256" key="1">
    <source>
        <dbReference type="ARBA" id="ARBA00009545"/>
    </source>
</evidence>
<comment type="similarity">
    <text evidence="1">Belongs to the poly(ADP-ribose) glycohydrolase family.</text>
</comment>
<dbReference type="RefSeq" id="XP_002682492.1">
    <property type="nucleotide sequence ID" value="XM_002682446.1"/>
</dbReference>
<feature type="region of interest" description="Disordered" evidence="6">
    <location>
        <begin position="1"/>
        <end position="109"/>
    </location>
</feature>
<dbReference type="GO" id="GO:0005975">
    <property type="term" value="P:carbohydrate metabolic process"/>
    <property type="evidence" value="ECO:0007669"/>
    <property type="project" value="InterPro"/>
</dbReference>
<dbReference type="Proteomes" id="UP000006671">
    <property type="component" value="Unassembled WGS sequence"/>
</dbReference>
<evidence type="ECO:0000256" key="2">
    <source>
        <dbReference type="ARBA" id="ARBA00012255"/>
    </source>
</evidence>
<reference evidence="9 10" key="1">
    <citation type="journal article" date="2010" name="Cell">
        <title>The genome of Naegleria gruberi illuminates early eukaryotic versatility.</title>
        <authorList>
            <person name="Fritz-Laylin L.K."/>
            <person name="Prochnik S.E."/>
            <person name="Ginger M.L."/>
            <person name="Dacks J.B."/>
            <person name="Carpenter M.L."/>
            <person name="Field M.C."/>
            <person name="Kuo A."/>
            <person name="Paredez A."/>
            <person name="Chapman J."/>
            <person name="Pham J."/>
            <person name="Shu S."/>
            <person name="Neupane R."/>
            <person name="Cipriano M."/>
            <person name="Mancuso J."/>
            <person name="Tu H."/>
            <person name="Salamov A."/>
            <person name="Lindquist E."/>
            <person name="Shapiro H."/>
            <person name="Lucas S."/>
            <person name="Grigoriev I.V."/>
            <person name="Cande W.Z."/>
            <person name="Fulton C."/>
            <person name="Rokhsar D.S."/>
            <person name="Dawson S.C."/>
        </authorList>
    </citation>
    <scope>NUCLEOTIDE SEQUENCE [LARGE SCALE GENOMIC DNA]</scope>
    <source>
        <strain evidence="9 10">NEG-M</strain>
    </source>
</reference>
<keyword evidence="10" id="KW-1185">Reference proteome</keyword>
<dbReference type="GeneID" id="8862817"/>
<evidence type="ECO:0000256" key="4">
    <source>
        <dbReference type="PIRSR" id="PIRSR607724-1"/>
    </source>
</evidence>
<dbReference type="Pfam" id="PF05028">
    <property type="entry name" value="PARG_cat_C"/>
    <property type="match status" value="1"/>
</dbReference>
<sequence>MSSQGRSSSTGNKKQLTLGDFLNNDKRKRPDEESWIEKTRKQIRNNPPPTQPNDNSSTRSFNDHSSNSNPPFKTKASKQPNYDNQNYAQPPPSTPPRTSNRRKSTPGWNRDCVKLPCHENNVYFQNNRQLSKWYLIKTVLQQRISDVNDIIQIIKTVNSSWSFSSNTFNSLETLFNNIYTAKDKDQFFNTTLPCLQSLALDLPNLIDEIPLLKKQEDSSVTLTRKQICCLLIHAFFCTFPRRNQTSNPSDEYYYYPSINFITLFKKSPLTKRVIKKDPFNIPVDPKDTFKSPSLSPENTPEIPQQNDTSSSIPSSTDLNSSIVTQTTNDSTAIASSNHMDANLDATIISSTTTTQTTTTSNEVIITKTLSISETISIEDDLLFDEDLLSPSKFEEEEFEETSLLIEKLKTVINYFNLMAEYILNNNSIIDEKVSFERKVLLDDSKDMDKMFQNSSEKLLSNIEIRDNGTIEDNSPHTLDCCHVDFANKMLGGGVLGNGAVQEEIRFLINTECIIGRLFTEELDDNETLLIRNTKRFSTYEGYSYSYRYTGTYDENCENFSTINYPIIAIDALNFNSAPFRSPFDQFKAKYIQREINKIYCGFIGSDCKIISTGNLGK</sequence>
<accession>D2V0M3</accession>
<evidence type="ECO:0000256" key="5">
    <source>
        <dbReference type="PIRSR" id="PIRSR607724-2"/>
    </source>
</evidence>
<evidence type="ECO:0000259" key="7">
    <source>
        <dbReference type="Pfam" id="PF05028"/>
    </source>
</evidence>
<feature type="binding site" evidence="5">
    <location>
        <position position="501"/>
    </location>
    <ligand>
        <name>substrate</name>
    </ligand>
</feature>
<proteinExistence type="inferred from homology"/>